<evidence type="ECO:0000313" key="2">
    <source>
        <dbReference type="EMBL" id="JAH47368.1"/>
    </source>
</evidence>
<dbReference type="EMBL" id="GBXM01061209">
    <property type="protein sequence ID" value="JAH47368.1"/>
    <property type="molecule type" value="Transcribed_RNA"/>
</dbReference>
<organism evidence="2">
    <name type="scientific">Anguilla anguilla</name>
    <name type="common">European freshwater eel</name>
    <name type="synonym">Muraena anguilla</name>
    <dbReference type="NCBI Taxonomy" id="7936"/>
    <lineage>
        <taxon>Eukaryota</taxon>
        <taxon>Metazoa</taxon>
        <taxon>Chordata</taxon>
        <taxon>Craniata</taxon>
        <taxon>Vertebrata</taxon>
        <taxon>Euteleostomi</taxon>
        <taxon>Actinopterygii</taxon>
        <taxon>Neopterygii</taxon>
        <taxon>Teleostei</taxon>
        <taxon>Anguilliformes</taxon>
        <taxon>Anguillidae</taxon>
        <taxon>Anguilla</taxon>
    </lineage>
</organism>
<dbReference type="AlphaFoldDB" id="A0A0E9T3Z1"/>
<reference evidence="2" key="1">
    <citation type="submission" date="2014-11" db="EMBL/GenBank/DDBJ databases">
        <authorList>
            <person name="Amaro Gonzalez C."/>
        </authorList>
    </citation>
    <scope>NUCLEOTIDE SEQUENCE</scope>
</reference>
<feature type="region of interest" description="Disordered" evidence="1">
    <location>
        <begin position="1"/>
        <end position="31"/>
    </location>
</feature>
<sequence>MKTGEDFSFFSGINADTGGSSRRGRGDRARVLDEVSTPTAVCRPIQYHIPH</sequence>
<reference evidence="2" key="2">
    <citation type="journal article" date="2015" name="Fish Shellfish Immunol.">
        <title>Early steps in the European eel (Anguilla anguilla)-Vibrio vulnificus interaction in the gills: Role of the RtxA13 toxin.</title>
        <authorList>
            <person name="Callol A."/>
            <person name="Pajuelo D."/>
            <person name="Ebbesson L."/>
            <person name="Teles M."/>
            <person name="MacKenzie S."/>
            <person name="Amaro C."/>
        </authorList>
    </citation>
    <scope>NUCLEOTIDE SEQUENCE</scope>
</reference>
<proteinExistence type="predicted"/>
<accession>A0A0E9T3Z1</accession>
<evidence type="ECO:0000256" key="1">
    <source>
        <dbReference type="SAM" id="MobiDB-lite"/>
    </source>
</evidence>
<name>A0A0E9T3Z1_ANGAN</name>
<protein>
    <submittedName>
        <fullName evidence="2">Uncharacterized protein</fullName>
    </submittedName>
</protein>